<proteinExistence type="predicted"/>
<evidence type="ECO:0000256" key="6">
    <source>
        <dbReference type="SAM" id="MobiDB-lite"/>
    </source>
</evidence>
<reference evidence="8" key="1">
    <citation type="submission" date="2021-11" db="EMBL/GenBank/DDBJ databases">
        <authorList>
            <consortium name="Genoscope - CEA"/>
            <person name="William W."/>
        </authorList>
    </citation>
    <scope>NUCLEOTIDE SEQUENCE</scope>
</reference>
<dbReference type="EMBL" id="CAKKNE010000002">
    <property type="protein sequence ID" value="CAH0368971.1"/>
    <property type="molecule type" value="Genomic_DNA"/>
</dbReference>
<evidence type="ECO:0000313" key="9">
    <source>
        <dbReference type="Proteomes" id="UP000789595"/>
    </source>
</evidence>
<dbReference type="AlphaFoldDB" id="A0A8J2SJZ4"/>
<evidence type="ECO:0000313" key="8">
    <source>
        <dbReference type="EMBL" id="CAH0368971.1"/>
    </source>
</evidence>
<dbReference type="Pfam" id="PF11527">
    <property type="entry name" value="ARL2_Bind_BART"/>
    <property type="match status" value="1"/>
</dbReference>
<accession>A0A8J2SJZ4</accession>
<evidence type="ECO:0000256" key="5">
    <source>
        <dbReference type="ARBA" id="ARBA00023273"/>
    </source>
</evidence>
<evidence type="ECO:0000256" key="2">
    <source>
        <dbReference type="ARBA" id="ARBA00004496"/>
    </source>
</evidence>
<evidence type="ECO:0000256" key="3">
    <source>
        <dbReference type="ARBA" id="ARBA00022490"/>
    </source>
</evidence>
<dbReference type="Gene3D" id="1.20.1520.10">
    <property type="entry name" value="ADP-ribosylation factor-like 2-binding protein, domain"/>
    <property type="match status" value="1"/>
</dbReference>
<gene>
    <name evidence="8" type="ORF">PECAL_2P20720</name>
</gene>
<dbReference type="GO" id="GO:0005737">
    <property type="term" value="C:cytoplasm"/>
    <property type="evidence" value="ECO:0007669"/>
    <property type="project" value="UniProtKB-SubCell"/>
</dbReference>
<dbReference type="GO" id="GO:0005929">
    <property type="term" value="C:cilium"/>
    <property type="evidence" value="ECO:0007669"/>
    <property type="project" value="UniProtKB-SubCell"/>
</dbReference>
<dbReference type="InterPro" id="IPR023379">
    <property type="entry name" value="BART_dom"/>
</dbReference>
<evidence type="ECO:0000256" key="1">
    <source>
        <dbReference type="ARBA" id="ARBA00004138"/>
    </source>
</evidence>
<feature type="region of interest" description="Disordered" evidence="6">
    <location>
        <begin position="1"/>
        <end position="47"/>
    </location>
</feature>
<feature type="domain" description="BART" evidence="7">
    <location>
        <begin position="63"/>
        <end position="178"/>
    </location>
</feature>
<dbReference type="Proteomes" id="UP000789595">
    <property type="component" value="Unassembled WGS sequence"/>
</dbReference>
<evidence type="ECO:0000256" key="4">
    <source>
        <dbReference type="ARBA" id="ARBA00023069"/>
    </source>
</evidence>
<sequence length="193" mass="21907">MKKDDSDEDKPSCKGEAKDDDDTRNEAKAEPKPSLRPGDDAPLEELGDYWQGTDGLLRRATAHIYRRIIAPECEGGFREWMDAHCLIFEGSSKNEEQKPEFFTLYKEFEARVSEALEEFVTSQFDDDGTRRERMDELSARIRAGADDGSKLKLPIDKSATMLLAAASYPKFCALMRQRCKAVLKERAAFDALR</sequence>
<organism evidence="8 9">
    <name type="scientific">Pelagomonas calceolata</name>
    <dbReference type="NCBI Taxonomy" id="35677"/>
    <lineage>
        <taxon>Eukaryota</taxon>
        <taxon>Sar</taxon>
        <taxon>Stramenopiles</taxon>
        <taxon>Ochrophyta</taxon>
        <taxon>Pelagophyceae</taxon>
        <taxon>Pelagomonadales</taxon>
        <taxon>Pelagomonadaceae</taxon>
        <taxon>Pelagomonas</taxon>
    </lineage>
</organism>
<evidence type="ECO:0000259" key="7">
    <source>
        <dbReference type="Pfam" id="PF11527"/>
    </source>
</evidence>
<keyword evidence="3" id="KW-0963">Cytoplasm</keyword>
<feature type="compositionally biased region" description="Basic and acidic residues" evidence="6">
    <location>
        <begin position="1"/>
        <end position="17"/>
    </location>
</feature>
<feature type="compositionally biased region" description="Basic and acidic residues" evidence="6">
    <location>
        <begin position="24"/>
        <end position="39"/>
    </location>
</feature>
<protein>
    <recommendedName>
        <fullName evidence="7">BART domain-containing protein</fullName>
    </recommendedName>
</protein>
<keyword evidence="5" id="KW-0966">Cell projection</keyword>
<comment type="caution">
    <text evidence="8">The sequence shown here is derived from an EMBL/GenBank/DDBJ whole genome shotgun (WGS) entry which is preliminary data.</text>
</comment>
<dbReference type="InterPro" id="IPR042541">
    <property type="entry name" value="BART_sf"/>
</dbReference>
<keyword evidence="9" id="KW-1185">Reference proteome</keyword>
<comment type="subcellular location">
    <subcellularLocation>
        <location evidence="1">Cell projection</location>
        <location evidence="1">Cilium</location>
    </subcellularLocation>
    <subcellularLocation>
        <location evidence="2">Cytoplasm</location>
    </subcellularLocation>
</comment>
<name>A0A8J2SJZ4_9STRA</name>
<keyword evidence="4" id="KW-0969">Cilium</keyword>